<evidence type="ECO:0000313" key="3">
    <source>
        <dbReference type="Proteomes" id="UP001217838"/>
    </source>
</evidence>
<evidence type="ECO:0000313" key="2">
    <source>
        <dbReference type="EMBL" id="MDC0668991.1"/>
    </source>
</evidence>
<evidence type="ECO:0000256" key="1">
    <source>
        <dbReference type="SAM" id="MobiDB-lite"/>
    </source>
</evidence>
<dbReference type="Pfam" id="PF03130">
    <property type="entry name" value="HEAT_PBS"/>
    <property type="match status" value="1"/>
</dbReference>
<evidence type="ECO:0008006" key="4">
    <source>
        <dbReference type="Google" id="ProtNLM"/>
    </source>
</evidence>
<accession>A0ABT5B7J3</accession>
<dbReference type="Gene3D" id="1.25.10.10">
    <property type="entry name" value="Leucine-rich Repeat Variant"/>
    <property type="match status" value="2"/>
</dbReference>
<dbReference type="SMART" id="SM00567">
    <property type="entry name" value="EZ_HEAT"/>
    <property type="match status" value="6"/>
</dbReference>
<dbReference type="InterPro" id="IPR004155">
    <property type="entry name" value="PBS_lyase_HEAT"/>
</dbReference>
<dbReference type="InterPro" id="IPR016024">
    <property type="entry name" value="ARM-type_fold"/>
</dbReference>
<reference evidence="2 3" key="1">
    <citation type="submission" date="2022-11" db="EMBL/GenBank/DDBJ databases">
        <title>Minimal conservation of predation-associated metabolite biosynthetic gene clusters underscores biosynthetic potential of Myxococcota including descriptions for ten novel species: Archangium lansinium sp. nov., Myxococcus landrumus sp. nov., Nannocystis bai.</title>
        <authorList>
            <person name="Ahearne A."/>
            <person name="Stevens C."/>
            <person name="Dowd S."/>
        </authorList>
    </citation>
    <scope>NUCLEOTIDE SEQUENCE [LARGE SCALE GENOMIC DNA]</scope>
    <source>
        <strain evidence="2 3">NCELM</strain>
    </source>
</reference>
<dbReference type="PANTHER" id="PTHR12697">
    <property type="entry name" value="PBS LYASE HEAT-LIKE PROTEIN"/>
    <property type="match status" value="1"/>
</dbReference>
<protein>
    <recommendedName>
        <fullName evidence="4">HEAT repeat domain-containing protein</fullName>
    </recommendedName>
</protein>
<gene>
    <name evidence="2" type="ORF">POL58_14675</name>
</gene>
<dbReference type="Proteomes" id="UP001217838">
    <property type="component" value="Unassembled WGS sequence"/>
</dbReference>
<comment type="caution">
    <text evidence="2">The sequence shown here is derived from an EMBL/GenBank/DDBJ whole genome shotgun (WGS) entry which is preliminary data.</text>
</comment>
<dbReference type="PANTHER" id="PTHR12697:SF5">
    <property type="entry name" value="DEOXYHYPUSINE HYDROXYLASE"/>
    <property type="match status" value="1"/>
</dbReference>
<dbReference type="SUPFAM" id="SSF48371">
    <property type="entry name" value="ARM repeat"/>
    <property type="match status" value="1"/>
</dbReference>
<dbReference type="EMBL" id="JAQNDN010000005">
    <property type="protein sequence ID" value="MDC0668991.1"/>
    <property type="molecule type" value="Genomic_DNA"/>
</dbReference>
<name>A0ABT5B7J3_9BACT</name>
<dbReference type="PROSITE" id="PS51257">
    <property type="entry name" value="PROKAR_LIPOPROTEIN"/>
    <property type="match status" value="1"/>
</dbReference>
<feature type="region of interest" description="Disordered" evidence="1">
    <location>
        <begin position="313"/>
        <end position="342"/>
    </location>
</feature>
<dbReference type="RefSeq" id="WP_271998574.1">
    <property type="nucleotide sequence ID" value="NZ_JAQNDN010000005.1"/>
</dbReference>
<keyword evidence="3" id="KW-1185">Reference proteome</keyword>
<organism evidence="2 3">
    <name type="scientific">Nannocystis radixulma</name>
    <dbReference type="NCBI Taxonomy" id="2995305"/>
    <lineage>
        <taxon>Bacteria</taxon>
        <taxon>Pseudomonadati</taxon>
        <taxon>Myxococcota</taxon>
        <taxon>Polyangia</taxon>
        <taxon>Nannocystales</taxon>
        <taxon>Nannocystaceae</taxon>
        <taxon>Nannocystis</taxon>
    </lineage>
</organism>
<dbReference type="InterPro" id="IPR011989">
    <property type="entry name" value="ARM-like"/>
</dbReference>
<sequence length="576" mass="62261">MRKLVLSSLFALSVFTTSGCKEPDPYAYETHIENIRNASAKGIGFSGMKDLVKTVITSPDNGPRLDEFVQKVIPVFEEQWDSSPEHQANMLEMLRDIGRPEAAPLWSKALGTLDGSEEGRKRVLIALQGIQRAKATGSTDAVLGLFEGLTKDPGKDKGKAEGEIRRELARTLGILKDPKAVDALIAALQQPTEMRPPQIHRIVAEALGNLRDPKSIEPLVIANFSIPDDQTDSKNLSNRVKLALNSIGEPAVPRLVELLTGKEDDIVIKKVVEAGSTVPVVRFTAALMLGSLGSPTAVDALVKNIPEASCKPIVKEDPKKKDKKKKAAEEEEEDPDKADNENLRNAIVTSLGQIGDPKAAAAVCPCTQATVHFEEQFMMTEALGYIGGDEATKCLINVLKTAESDPETLPSTDKTALSIRVEAGRFAVLAAGPDQVAAVREAFAANTDPKVAEGLKQWEPALTTLETCKSDKDCYLKTLKDTNANWVARENAAMELTRVAPGDAAVAQAIAQAYKVREVDARVTMALMASRIMQGKRCQKCVDVLEDIMKGEKGSTDISYQKAVLTARDTIAKLAE</sequence>
<proteinExistence type="predicted"/>